<dbReference type="PATRIC" id="fig|1208323.3.peg.1094"/>
<dbReference type="Proteomes" id="UP000006762">
    <property type="component" value="Unassembled WGS sequence"/>
</dbReference>
<accession>K2JFT8</accession>
<keyword evidence="2" id="KW-1185">Reference proteome</keyword>
<reference evidence="1 2" key="1">
    <citation type="submission" date="2012-09" db="EMBL/GenBank/DDBJ databases">
        <title>Celeribacter baekdonensis B30 Genome Sequencing.</title>
        <authorList>
            <person name="Wang W."/>
        </authorList>
    </citation>
    <scope>NUCLEOTIDE SEQUENCE [LARGE SCALE GENOMIC DNA]</scope>
    <source>
        <strain evidence="1 2">B30</strain>
    </source>
</reference>
<dbReference type="AlphaFoldDB" id="K2JFT8"/>
<dbReference type="RefSeq" id="WP_009570995.1">
    <property type="nucleotide sequence ID" value="NZ_AMRK01000002.1"/>
</dbReference>
<evidence type="ECO:0000313" key="2">
    <source>
        <dbReference type="Proteomes" id="UP000006762"/>
    </source>
</evidence>
<gene>
    <name evidence="1" type="ORF">B30_05297</name>
</gene>
<evidence type="ECO:0000313" key="1">
    <source>
        <dbReference type="EMBL" id="EKE73452.1"/>
    </source>
</evidence>
<dbReference type="eggNOG" id="ENOG503423P">
    <property type="taxonomic scope" value="Bacteria"/>
</dbReference>
<protein>
    <submittedName>
        <fullName evidence="1">Uncharacterized protein</fullName>
    </submittedName>
</protein>
<proteinExistence type="predicted"/>
<name>K2JFT8_9RHOB</name>
<comment type="caution">
    <text evidence="1">The sequence shown here is derived from an EMBL/GenBank/DDBJ whole genome shotgun (WGS) entry which is preliminary data.</text>
</comment>
<dbReference type="OrthoDB" id="7830938at2"/>
<sequence length="280" mass="31313">MRHLFPPFSKTLRRGVGALQFLSKKPILDQICADIVAGLVPSNVQGDQGPVWVYMGVHKRFGAEWMRRGLKIAVQTEQFYDESGHPLWASRNRRFCKAVLSALKRCDVLLDLSASNERFYQEYAPDLANKIIYGPHIFPTVPPEFCPASDPRLIFFGALNARRKAALDGYAERACGLDGQYFNEDLLTALRPYAGVLNLHFDAGTYTEAPRLLSAMRAGKVMVSEPLASGLVAGQHYFKLGAEFDETQARETFEACATYLCETYEFQTFLDGVLRVNAAL</sequence>
<dbReference type="EMBL" id="AMRK01000002">
    <property type="protein sequence ID" value="EKE73452.1"/>
    <property type="molecule type" value="Genomic_DNA"/>
</dbReference>
<organism evidence="1 2">
    <name type="scientific">Celeribacter baekdonensis B30</name>
    <dbReference type="NCBI Taxonomy" id="1208323"/>
    <lineage>
        <taxon>Bacteria</taxon>
        <taxon>Pseudomonadati</taxon>
        <taxon>Pseudomonadota</taxon>
        <taxon>Alphaproteobacteria</taxon>
        <taxon>Rhodobacterales</taxon>
        <taxon>Roseobacteraceae</taxon>
        <taxon>Celeribacter</taxon>
    </lineage>
</organism>